<evidence type="ECO:0000313" key="1">
    <source>
        <dbReference type="EMBL" id="CAG8976370.1"/>
    </source>
</evidence>
<proteinExistence type="predicted"/>
<evidence type="ECO:0000313" key="2">
    <source>
        <dbReference type="Proteomes" id="UP000701801"/>
    </source>
</evidence>
<dbReference type="AlphaFoldDB" id="A0A9N9LJ24"/>
<protein>
    <submittedName>
        <fullName evidence="1">Uncharacterized protein</fullName>
    </submittedName>
</protein>
<reference evidence="1" key="1">
    <citation type="submission" date="2021-07" db="EMBL/GenBank/DDBJ databases">
        <authorList>
            <person name="Durling M."/>
        </authorList>
    </citation>
    <scope>NUCLEOTIDE SEQUENCE</scope>
</reference>
<dbReference type="EMBL" id="CAJVRM010000173">
    <property type="protein sequence ID" value="CAG8976370.1"/>
    <property type="molecule type" value="Genomic_DNA"/>
</dbReference>
<sequence length="103" mass="11495">MSPESRTWRSFIPVLLHASEQPVSQSNDLCTHAILPVSAFLYVFYRMLGHPALLVKFEDEEACKLFAVVFALSATEPIECSYSFSTGLTDGSPSHDELLRTSR</sequence>
<accession>A0A9N9LJ24</accession>
<name>A0A9N9LJ24_9HELO</name>
<gene>
    <name evidence="1" type="ORF">HYALB_00006143</name>
</gene>
<dbReference type="Proteomes" id="UP000701801">
    <property type="component" value="Unassembled WGS sequence"/>
</dbReference>
<keyword evidence="2" id="KW-1185">Reference proteome</keyword>
<comment type="caution">
    <text evidence="1">The sequence shown here is derived from an EMBL/GenBank/DDBJ whole genome shotgun (WGS) entry which is preliminary data.</text>
</comment>
<organism evidence="1 2">
    <name type="scientific">Hymenoscyphus albidus</name>
    <dbReference type="NCBI Taxonomy" id="595503"/>
    <lineage>
        <taxon>Eukaryota</taxon>
        <taxon>Fungi</taxon>
        <taxon>Dikarya</taxon>
        <taxon>Ascomycota</taxon>
        <taxon>Pezizomycotina</taxon>
        <taxon>Leotiomycetes</taxon>
        <taxon>Helotiales</taxon>
        <taxon>Helotiaceae</taxon>
        <taxon>Hymenoscyphus</taxon>
    </lineage>
</organism>